<feature type="transmembrane region" description="Helical" evidence="4">
    <location>
        <begin position="462"/>
        <end position="483"/>
    </location>
</feature>
<dbReference type="InterPro" id="IPR036419">
    <property type="entry name" value="Ribosomal_S3_C_sf"/>
</dbReference>
<dbReference type="GO" id="GO:0005840">
    <property type="term" value="C:ribosome"/>
    <property type="evidence" value="ECO:0007669"/>
    <property type="project" value="UniProtKB-KW"/>
</dbReference>
<keyword evidence="2 5" id="KW-0689">Ribosomal protein</keyword>
<geneLocation type="mitochondrion" evidence="5"/>
<sequence>MGHKINPQIFRLGVSIDWNYQLRDPLLANVIVYKTVKNLFWKYSAPYVCNTISRKKKPTEFNLLNRKRSLIRNHFGKKGFIFSHLNISYAPSLHLSIVLFDTASERIRVEKKLREMPSYYLSGQYIYRKGRKFIFFLKNTLLDRSKHPIRPKYATRWYYYIRLLRKFHRPFKGPFVLQIKRRNTKLLFKKKVIRKLCRNFRRLNIKYYIVKFFFRKFVRVKPFPIWLINNSWIFSKRHRIVNFIMNLRICIFLLRYFKFYKRIYSKKKLFLFNVLIVSLASVMSFHQEYKKRFQFSLKKFKRINNIISRRIFLFLYLCHIQLLSFNYLQLQYNKQIFQRHLPTFHLFSKILLFTLRKAIFIPNDRRLITRFYIMNNLNLNADFLLNYFMIKLGQYFSLNEILSPILRRLKRLTDLDGFRIIFSGRLTRKERAAYIVRSHKSMPLSTYKAKIDYASGFKIMKFGVVGIKIYLLYTNAVPYYYFYEFRSKL</sequence>
<accession>D3X9X1</accession>
<evidence type="ECO:0000256" key="3">
    <source>
        <dbReference type="ARBA" id="ARBA00023274"/>
    </source>
</evidence>
<proteinExistence type="evidence at transcript level"/>
<evidence type="ECO:0000313" key="5">
    <source>
        <dbReference type="EMBL" id="ADD25161.1"/>
    </source>
</evidence>
<evidence type="ECO:0000256" key="1">
    <source>
        <dbReference type="ARBA" id="ARBA00010761"/>
    </source>
</evidence>
<dbReference type="SUPFAM" id="SSF54821">
    <property type="entry name" value="Ribosomal protein S3 C-terminal domain"/>
    <property type="match status" value="1"/>
</dbReference>
<keyword evidence="5" id="KW-0496">Mitochondrion</keyword>
<protein>
    <submittedName>
        <fullName evidence="5">Ribosomal protein S3</fullName>
    </submittedName>
</protein>
<gene>
    <name evidence="5" type="primary">rpS3</name>
</gene>
<keyword evidence="4" id="KW-0472">Membrane</keyword>
<feature type="transmembrane region" description="Helical" evidence="4">
    <location>
        <begin position="307"/>
        <end position="328"/>
    </location>
</feature>
<keyword evidence="4" id="KW-1133">Transmembrane helix</keyword>
<feature type="transmembrane region" description="Helical" evidence="4">
    <location>
        <begin position="269"/>
        <end position="286"/>
    </location>
</feature>
<dbReference type="EMBL" id="GU260657">
    <property type="protein sequence ID" value="ADD25162.1"/>
    <property type="molecule type" value="mRNA"/>
</dbReference>
<evidence type="ECO:0000256" key="2">
    <source>
        <dbReference type="ARBA" id="ARBA00022980"/>
    </source>
</evidence>
<evidence type="ECO:0000256" key="4">
    <source>
        <dbReference type="SAM" id="Phobius"/>
    </source>
</evidence>
<keyword evidence="3" id="KW-0687">Ribonucleoprotein</keyword>
<organism evidence="5">
    <name type="scientific">Didymium iridis</name>
    <dbReference type="NCBI Taxonomy" id="5793"/>
    <lineage>
        <taxon>Eukaryota</taxon>
        <taxon>Amoebozoa</taxon>
        <taxon>Evosea</taxon>
        <taxon>Eumycetozoa</taxon>
        <taxon>Myxogastria</taxon>
        <taxon>Myxogastromycetidae</taxon>
        <taxon>Physariida</taxon>
        <taxon>Didymiaceae</taxon>
        <taxon>Didymium</taxon>
    </lineage>
</organism>
<comment type="similarity">
    <text evidence="1">Belongs to the universal ribosomal protein uS3 family.</text>
</comment>
<reference evidence="5" key="1">
    <citation type="journal article" date="2010" name="Curr. Genet.">
        <title>RNA editing in six mitochondrial ribosomal protein genes of Didymium iridis.</title>
        <authorList>
            <person name="Hendrickson P.G."/>
            <person name="Silliker M.E."/>
        </authorList>
    </citation>
    <scope>NUCLEOTIDE SEQUENCE</scope>
    <source>
        <strain evidence="5">Pan2-16</strain>
    </source>
</reference>
<feature type="transmembrane region" description="Helical" evidence="4">
    <location>
        <begin position="240"/>
        <end position="257"/>
    </location>
</feature>
<dbReference type="EMBL" id="GU260656">
    <property type="protein sequence ID" value="ADD25161.1"/>
    <property type="molecule type" value="Genomic_DNA"/>
</dbReference>
<keyword evidence="4" id="KW-0812">Transmembrane</keyword>
<dbReference type="Gene3D" id="3.30.1140.32">
    <property type="entry name" value="Ribosomal protein S3, C-terminal domain"/>
    <property type="match status" value="1"/>
</dbReference>
<name>D3X9X1_9MYCE</name>
<dbReference type="AlphaFoldDB" id="D3X9X1"/>
<dbReference type="GO" id="GO:1990904">
    <property type="term" value="C:ribonucleoprotein complex"/>
    <property type="evidence" value="ECO:0007669"/>
    <property type="project" value="UniProtKB-KW"/>
</dbReference>